<evidence type="ECO:0000313" key="3">
    <source>
        <dbReference type="Proteomes" id="UP000440224"/>
    </source>
</evidence>
<reference evidence="2 3" key="1">
    <citation type="submission" date="2019-10" db="EMBL/GenBank/DDBJ databases">
        <title>A soil myxobacterium in the family Polyangiaceae.</title>
        <authorList>
            <person name="Li Y."/>
            <person name="Wang J."/>
        </authorList>
    </citation>
    <scope>NUCLEOTIDE SEQUENCE [LARGE SCALE GENOMIC DNA]</scope>
    <source>
        <strain evidence="2 3">DSM 14734</strain>
    </source>
</reference>
<dbReference type="RefSeq" id="WP_153820468.1">
    <property type="nucleotide sequence ID" value="NZ_WJIE01000004.1"/>
</dbReference>
<accession>A0A6N7PNP9</accession>
<sequence>MTKLEPRFGDSARPLRLGLATLTLLVPLASCQAVAPEPDVSVEGAAAPLVGVGRQLPAEEGPTLTTTDGKICERYEWQPCYYGPPGTEGVGICSGGHQECSYDETYWYECDDTRPEVESCANDVDDDCDGEVNEGCVCQPWEEEACCVGDGPSVVCVPGVRPCASDGFSWGECVPAGRTCAEPAGPPGTFNWDRSIGIDGTTIVRDVVTDGDCGVYVTGSFDGTIDLGAGPVTATVAGERDKYFAKYDAGGHHVWSKVFHFPTGSVSMTDLSVDSAGNVLGAGSCSGWFDLGAGPMASAGSSDSFVGKFDADGNLIWGHCHGGAGADGAVTVSPMPGGDVLVSGAFEGVVDFGAGPMISAGGKDRFVLRLDSNGNPLWSVSFGNEVGNTGPSNAAVVDGAGNIYTGVSFTGSITVGGVTHVSLGNTDLVYMKLDPSGNVLWSRRVGGTSSDSGAAVAVDAAGNNYWSGYFNGTIDLGAGPVASVGGADMYLMKLDPNGHPLWSRVYGADGSQGGGNLVIDPQGGLLFWGTWRHAPDFGGGQVVPATTDLHPYLVKLDSDGNHLSTRAFGVGSIAGLSMHPSGNVVMLGKYRTPIDFGGGALPPPPPWTDYGFVASISP</sequence>
<dbReference type="InterPro" id="IPR052918">
    <property type="entry name" value="Motility_Chemotaxis_Reg"/>
</dbReference>
<dbReference type="Gene3D" id="2.80.10.50">
    <property type="match status" value="1"/>
</dbReference>
<gene>
    <name evidence="2" type="ORF">GF068_17325</name>
</gene>
<evidence type="ECO:0000313" key="2">
    <source>
        <dbReference type="EMBL" id="MRG93658.1"/>
    </source>
</evidence>
<feature type="signal peptide" evidence="1">
    <location>
        <begin position="1"/>
        <end position="35"/>
    </location>
</feature>
<feature type="chain" id="PRO_5026808770" evidence="1">
    <location>
        <begin position="36"/>
        <end position="618"/>
    </location>
</feature>
<dbReference type="InterPro" id="IPR011047">
    <property type="entry name" value="Quinoprotein_ADH-like_sf"/>
</dbReference>
<dbReference type="EMBL" id="WJIE01000004">
    <property type="protein sequence ID" value="MRG93658.1"/>
    <property type="molecule type" value="Genomic_DNA"/>
</dbReference>
<dbReference type="Proteomes" id="UP000440224">
    <property type="component" value="Unassembled WGS sequence"/>
</dbReference>
<keyword evidence="3" id="KW-1185">Reference proteome</keyword>
<keyword evidence="1" id="KW-0732">Signal</keyword>
<organism evidence="2 3">
    <name type="scientific">Polyangium spumosum</name>
    <dbReference type="NCBI Taxonomy" id="889282"/>
    <lineage>
        <taxon>Bacteria</taxon>
        <taxon>Pseudomonadati</taxon>
        <taxon>Myxococcota</taxon>
        <taxon>Polyangia</taxon>
        <taxon>Polyangiales</taxon>
        <taxon>Polyangiaceae</taxon>
        <taxon>Polyangium</taxon>
    </lineage>
</organism>
<dbReference type="SUPFAM" id="SSF50998">
    <property type="entry name" value="Quinoprotein alcohol dehydrogenase-like"/>
    <property type="match status" value="1"/>
</dbReference>
<proteinExistence type="predicted"/>
<evidence type="ECO:0000256" key="1">
    <source>
        <dbReference type="SAM" id="SignalP"/>
    </source>
</evidence>
<dbReference type="AlphaFoldDB" id="A0A6N7PNP9"/>
<protein>
    <submittedName>
        <fullName evidence="2">Uncharacterized protein</fullName>
    </submittedName>
</protein>
<dbReference type="OrthoDB" id="9811934at2"/>
<dbReference type="PANTHER" id="PTHR35580:SF1">
    <property type="entry name" value="PHYTASE-LIKE DOMAIN-CONTAINING PROTEIN"/>
    <property type="match status" value="1"/>
</dbReference>
<comment type="caution">
    <text evidence="2">The sequence shown here is derived from an EMBL/GenBank/DDBJ whole genome shotgun (WGS) entry which is preliminary data.</text>
</comment>
<name>A0A6N7PNP9_9BACT</name>
<dbReference type="PANTHER" id="PTHR35580">
    <property type="entry name" value="CELL SURFACE GLYCOPROTEIN (S-LAYER PROTEIN)-LIKE PROTEIN"/>
    <property type="match status" value="1"/>
</dbReference>